<feature type="region of interest" description="Disordered" evidence="3">
    <location>
        <begin position="127"/>
        <end position="528"/>
    </location>
</feature>
<evidence type="ECO:0000313" key="6">
    <source>
        <dbReference type="Proteomes" id="UP001209540"/>
    </source>
</evidence>
<evidence type="ECO:0000256" key="3">
    <source>
        <dbReference type="SAM" id="MobiDB-lite"/>
    </source>
</evidence>
<evidence type="ECO:0000313" key="5">
    <source>
        <dbReference type="EMBL" id="KAI9275598.1"/>
    </source>
</evidence>
<comment type="caution">
    <text evidence="5">The sequence shown here is derived from an EMBL/GenBank/DDBJ whole genome shotgun (WGS) entry which is preliminary data.</text>
</comment>
<evidence type="ECO:0000256" key="1">
    <source>
        <dbReference type="ARBA" id="ARBA00023117"/>
    </source>
</evidence>
<dbReference type="GO" id="GO:0035267">
    <property type="term" value="C:NuA4 histone acetyltransferase complex"/>
    <property type="evidence" value="ECO:0007669"/>
    <property type="project" value="TreeGrafter"/>
</dbReference>
<feature type="compositionally biased region" description="Polar residues" evidence="3">
    <location>
        <begin position="270"/>
        <end position="296"/>
    </location>
</feature>
<feature type="compositionally biased region" description="Low complexity" evidence="3">
    <location>
        <begin position="139"/>
        <end position="172"/>
    </location>
</feature>
<protein>
    <recommendedName>
        <fullName evidence="4">Bromo domain-containing protein</fullName>
    </recommendedName>
</protein>
<keyword evidence="6" id="KW-1185">Reference proteome</keyword>
<name>A0AAD5KLJ0_9FUNG</name>
<gene>
    <name evidence="5" type="ORF">BDA99DRAFT_495924</name>
</gene>
<dbReference type="GO" id="GO:0006325">
    <property type="term" value="P:chromatin organization"/>
    <property type="evidence" value="ECO:0007669"/>
    <property type="project" value="UniProtKB-ARBA"/>
</dbReference>
<feature type="compositionally biased region" description="Low complexity" evidence="3">
    <location>
        <begin position="181"/>
        <end position="202"/>
    </location>
</feature>
<dbReference type="AlphaFoldDB" id="A0AAD5KLJ0"/>
<feature type="compositionally biased region" description="Low complexity" evidence="3">
    <location>
        <begin position="470"/>
        <end position="481"/>
    </location>
</feature>
<dbReference type="CDD" id="cd00167">
    <property type="entry name" value="SANT"/>
    <property type="match status" value="1"/>
</dbReference>
<accession>A0AAD5KLJ0</accession>
<reference evidence="5" key="1">
    <citation type="journal article" date="2022" name="IScience">
        <title>Evolution of zygomycete secretomes and the origins of terrestrial fungal ecologies.</title>
        <authorList>
            <person name="Chang Y."/>
            <person name="Wang Y."/>
            <person name="Mondo S."/>
            <person name="Ahrendt S."/>
            <person name="Andreopoulos W."/>
            <person name="Barry K."/>
            <person name="Beard J."/>
            <person name="Benny G.L."/>
            <person name="Blankenship S."/>
            <person name="Bonito G."/>
            <person name="Cuomo C."/>
            <person name="Desiro A."/>
            <person name="Gervers K.A."/>
            <person name="Hundley H."/>
            <person name="Kuo A."/>
            <person name="LaButti K."/>
            <person name="Lang B.F."/>
            <person name="Lipzen A."/>
            <person name="O'Donnell K."/>
            <person name="Pangilinan J."/>
            <person name="Reynolds N."/>
            <person name="Sandor L."/>
            <person name="Smith M.E."/>
            <person name="Tsang A."/>
            <person name="Grigoriev I.V."/>
            <person name="Stajich J.E."/>
            <person name="Spatafora J.W."/>
        </authorList>
    </citation>
    <scope>NUCLEOTIDE SEQUENCE</scope>
    <source>
        <strain evidence="5">RSA 2281</strain>
    </source>
</reference>
<dbReference type="PROSITE" id="PS50014">
    <property type="entry name" value="BROMODOMAIN_2"/>
    <property type="match status" value="1"/>
</dbReference>
<sequence>MAATTAEWTVLEKLLLAQAVYKFGEDNWFQIARNLKQHSLLDRQPEFFNQKNCSLQYYLLIESLETEKRQTKSSAQDMPPVVKLAKQLYIQRIDELKRAIKQDDEKFLKLIGEIEEIRNGKWDSKLTEKVESDPTIKETTTTATTPMSTATSTPAEQPSPSQQESSANENQPAELPLSNETPTSTITPPTTTTPTTTTAPIPVENNDTHKITTDENTPVDSSTTTSITETPETSKGTDIPIITTTEATSPSEQPSNSEEEKEFTPKEPLDQSQKSSTTEPMELDTTQDSNTVTVPSPTEEARTPTPVLEEQQQQQPQITSQPAVLDQKMSFTPTLSGSPQSDASYQSAMETSNIVPGGHQLSTTPELSIEQQQQQQPQFSSTQEPLNDLRVSESEKRKYEEEDQGFKRQRLEEPTQEIKKEDQDELSSHEQRQQHIITEEERTQVERSSEPKSPEAINLKSPEAPLSMMASHSSSSTTGAGSSSGGGGTIGADGEGTESVTGSESNAPTPTSTSDKRKSKDEQRQQKSWQKNINLLWREIANHKNGAMFMNPIKEATAPLYYDVVKHPVDLKTIKNRIRDGVIKTTVEFERDIVLMLTNSLMYNKEGTEIYQMALEMLEDVNEQLKLFKAADSNSSTTATHTRKASTVAKDRRKSVAE</sequence>
<feature type="compositionally biased region" description="Low complexity" evidence="3">
    <location>
        <begin position="365"/>
        <end position="385"/>
    </location>
</feature>
<dbReference type="InterPro" id="IPR036427">
    <property type="entry name" value="Bromodomain-like_sf"/>
</dbReference>
<feature type="compositionally biased region" description="Basic and acidic residues" evidence="3">
    <location>
        <begin position="514"/>
        <end position="525"/>
    </location>
</feature>
<feature type="domain" description="Bromo" evidence="4">
    <location>
        <begin position="541"/>
        <end position="611"/>
    </location>
</feature>
<dbReference type="PRINTS" id="PR00503">
    <property type="entry name" value="BROMODOMAIN"/>
</dbReference>
<dbReference type="SUPFAM" id="SSF47370">
    <property type="entry name" value="Bromodomain"/>
    <property type="match status" value="1"/>
</dbReference>
<feature type="compositionally biased region" description="Low complexity" evidence="3">
    <location>
        <begin position="221"/>
        <end position="234"/>
    </location>
</feature>
<dbReference type="Proteomes" id="UP001209540">
    <property type="component" value="Unassembled WGS sequence"/>
</dbReference>
<dbReference type="Pfam" id="PF00439">
    <property type="entry name" value="Bromodomain"/>
    <property type="match status" value="1"/>
</dbReference>
<organism evidence="5 6">
    <name type="scientific">Phascolomyces articulosus</name>
    <dbReference type="NCBI Taxonomy" id="60185"/>
    <lineage>
        <taxon>Eukaryota</taxon>
        <taxon>Fungi</taxon>
        <taxon>Fungi incertae sedis</taxon>
        <taxon>Mucoromycota</taxon>
        <taxon>Mucoromycotina</taxon>
        <taxon>Mucoromycetes</taxon>
        <taxon>Mucorales</taxon>
        <taxon>Lichtheimiaceae</taxon>
        <taxon>Phascolomyces</taxon>
    </lineage>
</organism>
<dbReference type="SMART" id="SM00297">
    <property type="entry name" value="BROMO"/>
    <property type="match status" value="1"/>
</dbReference>
<dbReference type="PANTHER" id="PTHR15398">
    <property type="entry name" value="BROMODOMAIN-CONTAINING PROTEIN 8"/>
    <property type="match status" value="1"/>
</dbReference>
<feature type="compositionally biased region" description="Polar residues" evidence="3">
    <location>
        <begin position="498"/>
        <end position="513"/>
    </location>
</feature>
<dbReference type="InterPro" id="IPR001487">
    <property type="entry name" value="Bromodomain"/>
</dbReference>
<keyword evidence="1 2" id="KW-0103">Bromodomain</keyword>
<proteinExistence type="predicted"/>
<reference evidence="5" key="2">
    <citation type="submission" date="2023-02" db="EMBL/GenBank/DDBJ databases">
        <authorList>
            <consortium name="DOE Joint Genome Institute"/>
            <person name="Mondo S.J."/>
            <person name="Chang Y."/>
            <person name="Wang Y."/>
            <person name="Ahrendt S."/>
            <person name="Andreopoulos W."/>
            <person name="Barry K."/>
            <person name="Beard J."/>
            <person name="Benny G.L."/>
            <person name="Blankenship S."/>
            <person name="Bonito G."/>
            <person name="Cuomo C."/>
            <person name="Desiro A."/>
            <person name="Gervers K.A."/>
            <person name="Hundley H."/>
            <person name="Kuo A."/>
            <person name="LaButti K."/>
            <person name="Lang B.F."/>
            <person name="Lipzen A."/>
            <person name="O'Donnell K."/>
            <person name="Pangilinan J."/>
            <person name="Reynolds N."/>
            <person name="Sandor L."/>
            <person name="Smith M.W."/>
            <person name="Tsang A."/>
            <person name="Grigoriev I.V."/>
            <person name="Stajich J.E."/>
            <person name="Spatafora J.W."/>
        </authorList>
    </citation>
    <scope>NUCLEOTIDE SEQUENCE</scope>
    <source>
        <strain evidence="5">RSA 2281</strain>
    </source>
</reference>
<feature type="compositionally biased region" description="Gly residues" evidence="3">
    <location>
        <begin position="482"/>
        <end position="494"/>
    </location>
</feature>
<feature type="compositionally biased region" description="Basic and acidic residues" evidence="3">
    <location>
        <begin position="127"/>
        <end position="136"/>
    </location>
</feature>
<evidence type="ECO:0000259" key="4">
    <source>
        <dbReference type="PROSITE" id="PS50014"/>
    </source>
</evidence>
<dbReference type="InterPro" id="IPR001005">
    <property type="entry name" value="SANT/Myb"/>
</dbReference>
<feature type="compositionally biased region" description="Basic and acidic residues" evidence="3">
    <location>
        <begin position="390"/>
        <end position="453"/>
    </location>
</feature>
<evidence type="ECO:0000256" key="2">
    <source>
        <dbReference type="PROSITE-ProRule" id="PRU00035"/>
    </source>
</evidence>
<feature type="region of interest" description="Disordered" evidence="3">
    <location>
        <begin position="632"/>
        <end position="658"/>
    </location>
</feature>
<dbReference type="EMBL" id="JAIXMP010000003">
    <property type="protein sequence ID" value="KAI9275598.1"/>
    <property type="molecule type" value="Genomic_DNA"/>
</dbReference>
<feature type="compositionally biased region" description="Polar residues" evidence="3">
    <location>
        <begin position="329"/>
        <end position="364"/>
    </location>
</feature>
<dbReference type="Gene3D" id="1.20.920.10">
    <property type="entry name" value="Bromodomain-like"/>
    <property type="match status" value="1"/>
</dbReference>
<dbReference type="PANTHER" id="PTHR15398:SF4">
    <property type="entry name" value="BROMODOMAIN-CONTAINING PROTEIN 8 ISOFORM X1"/>
    <property type="match status" value="1"/>
</dbReference>